<comment type="subcellular location">
    <subcellularLocation>
        <location evidence="8 9">Nucleus</location>
    </subcellularLocation>
</comment>
<dbReference type="InterPro" id="IPR003851">
    <property type="entry name" value="Znf_Dof"/>
</dbReference>
<keyword evidence="1 9" id="KW-0479">Metal-binding</keyword>
<dbReference type="InterPro" id="IPR045174">
    <property type="entry name" value="Dof"/>
</dbReference>
<feature type="domain" description="Dof-type" evidence="11">
    <location>
        <begin position="46"/>
        <end position="100"/>
    </location>
</feature>
<dbReference type="GO" id="GO:0003677">
    <property type="term" value="F:DNA binding"/>
    <property type="evidence" value="ECO:0007669"/>
    <property type="project" value="UniProtKB-UniRule"/>
</dbReference>
<comment type="function">
    <text evidence="9">Transcription factor that binds specifically to a 5'-AA[AG]G-3' consensus core sequence.</text>
</comment>
<evidence type="ECO:0000256" key="8">
    <source>
        <dbReference type="PROSITE-ProRule" id="PRU00071"/>
    </source>
</evidence>
<comment type="caution">
    <text evidence="12">The sequence shown here is derived from an EMBL/GenBank/DDBJ whole genome shotgun (WGS) entry which is preliminary data.</text>
</comment>
<dbReference type="PANTHER" id="PTHR31992">
    <property type="entry name" value="DOF ZINC FINGER PROTEIN DOF1.4-RELATED"/>
    <property type="match status" value="1"/>
</dbReference>
<accession>A0AAV8RM58</accession>
<proteinExistence type="predicted"/>
<dbReference type="PANTHER" id="PTHR31992:SF334">
    <property type="entry name" value="DOF ZINC FINGER PROTEIN"/>
    <property type="match status" value="1"/>
</dbReference>
<reference evidence="12 13" key="1">
    <citation type="submission" date="2022-12" db="EMBL/GenBank/DDBJ databases">
        <title>Chromosome-scale assembly of the Ensete ventricosum genome.</title>
        <authorList>
            <person name="Dussert Y."/>
            <person name="Stocks J."/>
            <person name="Wendawek A."/>
            <person name="Woldeyes F."/>
            <person name="Nichols R.A."/>
            <person name="Borrell J.S."/>
        </authorList>
    </citation>
    <scope>NUCLEOTIDE SEQUENCE [LARGE SCALE GENOMIC DNA]</scope>
    <source>
        <strain evidence="13">cv. Maze</strain>
        <tissue evidence="12">Seeds</tissue>
    </source>
</reference>
<dbReference type="PROSITE" id="PS50884">
    <property type="entry name" value="ZF_DOF_2"/>
    <property type="match status" value="1"/>
</dbReference>
<sequence>MEIFNVRHQAMGGSRGLEEVVACPKTQQQQQQQQDTKARPHPEHALQCPRCSSTNTKFCYYNNYSLSQPRYFCKGCRRYWTQGGSLRNVPVGGGCRKTKRSSPSSSSSSSKKATTVLIPPPLSHDPSDDLMSLQKLVPMKQFGLDHENDHNFLVGNTNTDPFPFLVNDSDPIPSAPTPTKDFLDILRNGLVDISSPSSFSNIDYDYGLGANGNWGMPTGVGLSGATAGTTTCQGSCKAMDGGDGHVEMSLLWQDGVMVDSERDCCWNGVGPSWQGLLNSSLL</sequence>
<protein>
    <recommendedName>
        <fullName evidence="9">Dof zinc finger protein</fullName>
    </recommendedName>
</protein>
<keyword evidence="4 9" id="KW-0805">Transcription regulation</keyword>
<keyword evidence="3 9" id="KW-0862">Zinc</keyword>
<evidence type="ECO:0000313" key="12">
    <source>
        <dbReference type="EMBL" id="KAJ8511429.1"/>
    </source>
</evidence>
<keyword evidence="2 8" id="KW-0863">Zinc-finger</keyword>
<gene>
    <name evidence="12" type="ORF">OPV22_001863</name>
</gene>
<evidence type="ECO:0000259" key="11">
    <source>
        <dbReference type="PROSITE" id="PS50884"/>
    </source>
</evidence>
<evidence type="ECO:0000256" key="7">
    <source>
        <dbReference type="ARBA" id="ARBA00023242"/>
    </source>
</evidence>
<keyword evidence="13" id="KW-1185">Reference proteome</keyword>
<dbReference type="Pfam" id="PF02701">
    <property type="entry name" value="Zn_ribbon_Dof"/>
    <property type="match status" value="1"/>
</dbReference>
<dbReference type="GO" id="GO:0003700">
    <property type="term" value="F:DNA-binding transcription factor activity"/>
    <property type="evidence" value="ECO:0007669"/>
    <property type="project" value="UniProtKB-UniRule"/>
</dbReference>
<keyword evidence="5 8" id="KW-0238">DNA-binding</keyword>
<dbReference type="Proteomes" id="UP001222027">
    <property type="component" value="Unassembled WGS sequence"/>
</dbReference>
<evidence type="ECO:0000256" key="5">
    <source>
        <dbReference type="ARBA" id="ARBA00023125"/>
    </source>
</evidence>
<dbReference type="GO" id="GO:0008270">
    <property type="term" value="F:zinc ion binding"/>
    <property type="evidence" value="ECO:0007669"/>
    <property type="project" value="UniProtKB-KW"/>
</dbReference>
<evidence type="ECO:0000256" key="3">
    <source>
        <dbReference type="ARBA" id="ARBA00022833"/>
    </source>
</evidence>
<dbReference type="GO" id="GO:0005634">
    <property type="term" value="C:nucleus"/>
    <property type="evidence" value="ECO:0007669"/>
    <property type="project" value="UniProtKB-SubCell"/>
</dbReference>
<feature type="region of interest" description="Disordered" evidence="10">
    <location>
        <begin position="90"/>
        <end position="124"/>
    </location>
</feature>
<evidence type="ECO:0000256" key="6">
    <source>
        <dbReference type="ARBA" id="ARBA00023163"/>
    </source>
</evidence>
<dbReference type="PROSITE" id="PS01361">
    <property type="entry name" value="ZF_DOF_1"/>
    <property type="match status" value="1"/>
</dbReference>
<evidence type="ECO:0000256" key="10">
    <source>
        <dbReference type="SAM" id="MobiDB-lite"/>
    </source>
</evidence>
<dbReference type="AlphaFoldDB" id="A0AAV8RM58"/>
<evidence type="ECO:0000313" key="13">
    <source>
        <dbReference type="Proteomes" id="UP001222027"/>
    </source>
</evidence>
<keyword evidence="7 8" id="KW-0539">Nucleus</keyword>
<name>A0AAV8RM58_ENSVE</name>
<evidence type="ECO:0000256" key="9">
    <source>
        <dbReference type="RuleBase" id="RU369094"/>
    </source>
</evidence>
<keyword evidence="6 9" id="KW-0804">Transcription</keyword>
<organism evidence="12 13">
    <name type="scientific">Ensete ventricosum</name>
    <name type="common">Abyssinian banana</name>
    <name type="synonym">Musa ensete</name>
    <dbReference type="NCBI Taxonomy" id="4639"/>
    <lineage>
        <taxon>Eukaryota</taxon>
        <taxon>Viridiplantae</taxon>
        <taxon>Streptophyta</taxon>
        <taxon>Embryophyta</taxon>
        <taxon>Tracheophyta</taxon>
        <taxon>Spermatophyta</taxon>
        <taxon>Magnoliopsida</taxon>
        <taxon>Liliopsida</taxon>
        <taxon>Zingiberales</taxon>
        <taxon>Musaceae</taxon>
        <taxon>Ensete</taxon>
    </lineage>
</organism>
<feature type="region of interest" description="Disordered" evidence="10">
    <location>
        <begin position="22"/>
        <end position="47"/>
    </location>
</feature>
<dbReference type="EMBL" id="JAQQAF010000001">
    <property type="protein sequence ID" value="KAJ8511429.1"/>
    <property type="molecule type" value="Genomic_DNA"/>
</dbReference>
<evidence type="ECO:0000256" key="2">
    <source>
        <dbReference type="ARBA" id="ARBA00022771"/>
    </source>
</evidence>
<evidence type="ECO:0000256" key="1">
    <source>
        <dbReference type="ARBA" id="ARBA00022723"/>
    </source>
</evidence>
<feature type="compositionally biased region" description="Low complexity" evidence="10">
    <location>
        <begin position="101"/>
        <end position="110"/>
    </location>
</feature>
<evidence type="ECO:0000256" key="4">
    <source>
        <dbReference type="ARBA" id="ARBA00023015"/>
    </source>
</evidence>